<dbReference type="RefSeq" id="WP_144831303.1">
    <property type="nucleotide sequence ID" value="NZ_JAWDIU010000001.1"/>
</dbReference>
<comment type="caution">
    <text evidence="2">The sequence shown here is derived from an EMBL/GenBank/DDBJ whole genome shotgun (WGS) entry which is preliminary data.</text>
</comment>
<evidence type="ECO:0000256" key="1">
    <source>
        <dbReference type="SAM" id="Phobius"/>
    </source>
</evidence>
<proteinExistence type="predicted"/>
<gene>
    <name evidence="2" type="ORF">RWH43_06520</name>
</gene>
<keyword evidence="3" id="KW-1185">Reference proteome</keyword>
<organism evidence="2 3">
    <name type="scientific">Microbacterium algihabitans</name>
    <dbReference type="NCBI Taxonomy" id="3075992"/>
    <lineage>
        <taxon>Bacteria</taxon>
        <taxon>Bacillati</taxon>
        <taxon>Actinomycetota</taxon>
        <taxon>Actinomycetes</taxon>
        <taxon>Micrococcales</taxon>
        <taxon>Microbacteriaceae</taxon>
        <taxon>Microbacterium</taxon>
    </lineage>
</organism>
<reference evidence="2 3" key="1">
    <citation type="submission" date="2023-09" db="EMBL/GenBank/DDBJ databases">
        <title>Microbacterium fusihabitans sp. nov., Microbacterium phycihabitans sp. nov., and Microbacterium cervinum sp. nov., isolated from dried seaweeds of beach.</title>
        <authorList>
            <person name="Lee S.D."/>
        </authorList>
    </citation>
    <scope>NUCLEOTIDE SEQUENCE [LARGE SCALE GENOMIC DNA]</scope>
    <source>
        <strain evidence="2 3">KSW2-21</strain>
    </source>
</reference>
<dbReference type="Proteomes" id="UP001256673">
    <property type="component" value="Unassembled WGS sequence"/>
</dbReference>
<feature type="transmembrane region" description="Helical" evidence="1">
    <location>
        <begin position="25"/>
        <end position="47"/>
    </location>
</feature>
<dbReference type="EMBL" id="JAWDIU010000001">
    <property type="protein sequence ID" value="MDU0326411.1"/>
    <property type="molecule type" value="Genomic_DNA"/>
</dbReference>
<sequence length="361" mass="37784">MDNAGGGPATPEGVRGARVRHRLEIPAMVLIGVLLVAALGAGAASLYRDFYSPRAFVLHYLELLQEHRTPEALAVPGVVVDSAELEAAGLPATSSEALLRPDVLTTLTDAEITGEEVDGDDTLVTVSYSAGGYTGTTTFTVAHDTGSSLLPRWRFARSPLSVMNLSVQGSMRFSVNGFEVDKRQVSIDGADADPSASLPLLVFSPGLYSVAVDTAISSTPGVAVLADAPLAGIPVSVQAQPTEQFIDVVQQRVEDFLSACTQQQVLQPTGCPFGYTVRNRIDDAPTWSIVQQPVVTVVPDGAGWRIPSAKAVAHIDVDVRSIFDGSVRTVSEDIAFRVDGQISVLPDGSASILVGGGTGSD</sequence>
<name>A0ABU3RU43_9MICO</name>
<evidence type="ECO:0000313" key="3">
    <source>
        <dbReference type="Proteomes" id="UP001256673"/>
    </source>
</evidence>
<keyword evidence="1" id="KW-0472">Membrane</keyword>
<protein>
    <recommendedName>
        <fullName evidence="4">DUF2993 domain-containing protein</fullName>
    </recommendedName>
</protein>
<keyword evidence="1" id="KW-0812">Transmembrane</keyword>
<accession>A0ABU3RU43</accession>
<evidence type="ECO:0008006" key="4">
    <source>
        <dbReference type="Google" id="ProtNLM"/>
    </source>
</evidence>
<evidence type="ECO:0000313" key="2">
    <source>
        <dbReference type="EMBL" id="MDU0326411.1"/>
    </source>
</evidence>
<keyword evidence="1" id="KW-1133">Transmembrane helix</keyword>